<evidence type="ECO:0000313" key="2">
    <source>
        <dbReference type="EMBL" id="KAE9259369.1"/>
    </source>
</evidence>
<keyword evidence="3" id="KW-1185">Reference proteome</keyword>
<evidence type="ECO:0000256" key="1">
    <source>
        <dbReference type="SAM" id="MobiDB-lite"/>
    </source>
</evidence>
<evidence type="ECO:0000313" key="3">
    <source>
        <dbReference type="Proteomes" id="UP000434957"/>
    </source>
</evidence>
<organism evidence="2 3">
    <name type="scientific">Phytophthora rubi</name>
    <dbReference type="NCBI Taxonomy" id="129364"/>
    <lineage>
        <taxon>Eukaryota</taxon>
        <taxon>Sar</taxon>
        <taxon>Stramenopiles</taxon>
        <taxon>Oomycota</taxon>
        <taxon>Peronosporomycetes</taxon>
        <taxon>Peronosporales</taxon>
        <taxon>Peronosporaceae</taxon>
        <taxon>Phytophthora</taxon>
    </lineage>
</organism>
<dbReference type="Proteomes" id="UP000434957">
    <property type="component" value="Unassembled WGS sequence"/>
</dbReference>
<feature type="non-terminal residue" evidence="2">
    <location>
        <position position="1"/>
    </location>
</feature>
<protein>
    <submittedName>
        <fullName evidence="2">Uncharacterized protein</fullName>
    </submittedName>
</protein>
<name>A0A6A4ARB1_9STRA</name>
<dbReference type="AlphaFoldDB" id="A0A6A4ARB1"/>
<feature type="compositionally biased region" description="Low complexity" evidence="1">
    <location>
        <begin position="53"/>
        <end position="64"/>
    </location>
</feature>
<feature type="region of interest" description="Disordered" evidence="1">
    <location>
        <begin position="1"/>
        <end position="155"/>
    </location>
</feature>
<feature type="compositionally biased region" description="Basic and acidic residues" evidence="1">
    <location>
        <begin position="86"/>
        <end position="99"/>
    </location>
</feature>
<feature type="compositionally biased region" description="Low complexity" evidence="1">
    <location>
        <begin position="112"/>
        <end position="123"/>
    </location>
</feature>
<comment type="caution">
    <text evidence="2">The sequence shown here is derived from an EMBL/GenBank/DDBJ whole genome shotgun (WGS) entry which is preliminary data.</text>
</comment>
<accession>A0A6A4ARB1</accession>
<proteinExistence type="predicted"/>
<gene>
    <name evidence="2" type="ORF">PR003_g34816</name>
</gene>
<sequence length="155" mass="15927">EAAGDEGLADVDDDAGIREASLPSTDSPPGDPRAAEGEGGVTEACWSPEEPPARCAAVAAALARRSTDARPSRLEGGSCDAAAPSVDDRGDESRLRFDGDDADEGDAGGLERGTTGVEETSVGGSSGLDDSDDDVWGVETQQRPVNLISRDARRR</sequence>
<reference evidence="2 3" key="1">
    <citation type="submission" date="2018-08" db="EMBL/GenBank/DDBJ databases">
        <title>Genomic investigation of the strawberry pathogen Phytophthora fragariae indicates pathogenicity is determined by transcriptional variation in three key races.</title>
        <authorList>
            <person name="Adams T.M."/>
            <person name="Armitage A.D."/>
            <person name="Sobczyk M.K."/>
            <person name="Bates H.J."/>
            <person name="Dunwell J.M."/>
            <person name="Nellist C.F."/>
            <person name="Harrison R.J."/>
        </authorList>
    </citation>
    <scope>NUCLEOTIDE SEQUENCE [LARGE SCALE GENOMIC DNA]</scope>
    <source>
        <strain evidence="2 3">SCRP333</strain>
    </source>
</reference>
<dbReference type="EMBL" id="QXFT01012412">
    <property type="protein sequence ID" value="KAE9259369.1"/>
    <property type="molecule type" value="Genomic_DNA"/>
</dbReference>